<dbReference type="GO" id="GO:0006777">
    <property type="term" value="P:Mo-molybdopterin cofactor biosynthetic process"/>
    <property type="evidence" value="ECO:0007669"/>
    <property type="project" value="UniProtKB-UniRule"/>
</dbReference>
<keyword evidence="2" id="KW-0501">Molybdenum cofactor biosynthesis</keyword>
<dbReference type="SUPFAM" id="SSF53218">
    <property type="entry name" value="Molybdenum cofactor biosynthesis proteins"/>
    <property type="match status" value="1"/>
</dbReference>
<organism evidence="4 5">
    <name type="scientific">Thiohalorhabdus denitrificans</name>
    <dbReference type="NCBI Taxonomy" id="381306"/>
    <lineage>
        <taxon>Bacteria</taxon>
        <taxon>Pseudomonadati</taxon>
        <taxon>Pseudomonadota</taxon>
        <taxon>Gammaproteobacteria</taxon>
        <taxon>Thiohalorhabdales</taxon>
        <taxon>Thiohalorhabdaceae</taxon>
        <taxon>Thiohalorhabdus</taxon>
    </lineage>
</organism>
<reference evidence="5" key="1">
    <citation type="submission" date="2016-10" db="EMBL/GenBank/DDBJ databases">
        <authorList>
            <person name="Varghese N."/>
        </authorList>
    </citation>
    <scope>NUCLEOTIDE SEQUENCE [LARGE SCALE GENOMIC DNA]</scope>
    <source>
        <strain evidence="5">HL 19</strain>
    </source>
</reference>
<dbReference type="NCBIfam" id="TIGR02667">
    <property type="entry name" value="moaB_proteo"/>
    <property type="match status" value="1"/>
</dbReference>
<sequence length="177" mass="19181">MEERAVSERQFQPLGCAVVTVSDTRAPATDRSGDLVAGRLEDAGHRLEDRRIVRDDRAELEDAFRELVAGTGVEVVVSTGGTGLTGRDVTPEAASAVFTKPIPGFGELFRWLSYEEIGPSTIQSRAQAGLADTTLIFNLPGSSGACRLAMDAIILPQLDLRTRPCNFAEMMPRFAER</sequence>
<dbReference type="CDD" id="cd00886">
    <property type="entry name" value="MogA_MoaB"/>
    <property type="match status" value="1"/>
</dbReference>
<dbReference type="InterPro" id="IPR013484">
    <property type="entry name" value="MoaB_proteobac"/>
</dbReference>
<dbReference type="PANTHER" id="PTHR43232">
    <property type="entry name" value="MOLYBDENUM COFACTOR BIOSYNTHESIS PROTEIN B"/>
    <property type="match status" value="1"/>
</dbReference>
<dbReference type="InterPro" id="IPR036425">
    <property type="entry name" value="MoaB/Mog-like_dom_sf"/>
</dbReference>
<dbReference type="AlphaFoldDB" id="A0A0N8PNG6"/>
<protein>
    <recommendedName>
        <fullName evidence="1 2">Molybdenum cofactor biosynthesis protein B</fullName>
    </recommendedName>
</protein>
<evidence type="ECO:0000256" key="1">
    <source>
        <dbReference type="ARBA" id="ARBA00015262"/>
    </source>
</evidence>
<dbReference type="Gene3D" id="3.40.980.10">
    <property type="entry name" value="MoaB/Mog-like domain"/>
    <property type="match status" value="1"/>
</dbReference>
<dbReference type="InterPro" id="IPR012245">
    <property type="entry name" value="MoaB"/>
</dbReference>
<evidence type="ECO:0000313" key="4">
    <source>
        <dbReference type="EMBL" id="SCY28650.1"/>
    </source>
</evidence>
<dbReference type="SMART" id="SM00852">
    <property type="entry name" value="MoCF_biosynth"/>
    <property type="match status" value="1"/>
</dbReference>
<dbReference type="NCBIfam" id="TIGR00177">
    <property type="entry name" value="molyb_syn"/>
    <property type="match status" value="1"/>
</dbReference>
<dbReference type="STRING" id="381306.AN478_02555"/>
<comment type="function">
    <text evidence="2">May be involved in the biosynthesis of molybdopterin.</text>
</comment>
<dbReference type="Pfam" id="PF00994">
    <property type="entry name" value="MoCF_biosynth"/>
    <property type="match status" value="1"/>
</dbReference>
<dbReference type="InterPro" id="IPR001453">
    <property type="entry name" value="MoaB/Mog_dom"/>
</dbReference>
<dbReference type="PANTHER" id="PTHR43232:SF2">
    <property type="entry name" value="MOLYBDENUM COFACTOR BIOSYNTHESIS PROTEIN B"/>
    <property type="match status" value="1"/>
</dbReference>
<keyword evidence="5" id="KW-1185">Reference proteome</keyword>
<dbReference type="RefSeq" id="WP_054965053.1">
    <property type="nucleotide sequence ID" value="NZ_FMUN01000004.1"/>
</dbReference>
<dbReference type="Proteomes" id="UP000183104">
    <property type="component" value="Unassembled WGS sequence"/>
</dbReference>
<dbReference type="GO" id="GO:0005829">
    <property type="term" value="C:cytosol"/>
    <property type="evidence" value="ECO:0007669"/>
    <property type="project" value="TreeGrafter"/>
</dbReference>
<dbReference type="OrthoDB" id="9784492at2"/>
<accession>A0A0N8PNG6</accession>
<evidence type="ECO:0000313" key="5">
    <source>
        <dbReference type="Proteomes" id="UP000183104"/>
    </source>
</evidence>
<dbReference type="PIRSF" id="PIRSF006443">
    <property type="entry name" value="MoaB"/>
    <property type="match status" value="1"/>
</dbReference>
<comment type="similarity">
    <text evidence="2">Belongs to the MoaB/Mog family.</text>
</comment>
<dbReference type="UniPathway" id="UPA00344"/>
<proteinExistence type="inferred from homology"/>
<gene>
    <name evidence="4" type="ORF">SAMN05661077_1711</name>
</gene>
<evidence type="ECO:0000256" key="2">
    <source>
        <dbReference type="PIRNR" id="PIRNR006443"/>
    </source>
</evidence>
<dbReference type="PATRIC" id="fig|381306.5.peg.2079"/>
<comment type="pathway">
    <text evidence="2">Cofactor biosynthesis; molybdopterin biosynthesis.</text>
</comment>
<dbReference type="EMBL" id="FMUN01000004">
    <property type="protein sequence ID" value="SCY28650.1"/>
    <property type="molecule type" value="Genomic_DNA"/>
</dbReference>
<name>A0A0N8PNG6_9GAMM</name>
<evidence type="ECO:0000259" key="3">
    <source>
        <dbReference type="SMART" id="SM00852"/>
    </source>
</evidence>
<feature type="domain" description="MoaB/Mog" evidence="3">
    <location>
        <begin position="17"/>
        <end position="161"/>
    </location>
</feature>